<dbReference type="Pfam" id="PF13416">
    <property type="entry name" value="SBP_bac_8"/>
    <property type="match status" value="1"/>
</dbReference>
<dbReference type="Gene3D" id="3.40.190.10">
    <property type="entry name" value="Periplasmic binding protein-like II"/>
    <property type="match status" value="1"/>
</dbReference>
<reference evidence="2 3" key="1">
    <citation type="submission" date="2017-09" db="EMBL/GenBank/DDBJ databases">
        <title>Depth-based differentiation of microbial function through sediment-hosted aquifers and enrichment of novel symbionts in the deep terrestrial subsurface.</title>
        <authorList>
            <person name="Probst A.J."/>
            <person name="Ladd B."/>
            <person name="Jarett J.K."/>
            <person name="Geller-Mcgrath D.E."/>
            <person name="Sieber C.M."/>
            <person name="Emerson J.B."/>
            <person name="Anantharaman K."/>
            <person name="Thomas B.C."/>
            <person name="Malmstrom R."/>
            <person name="Stieglmeier M."/>
            <person name="Klingl A."/>
            <person name="Woyke T."/>
            <person name="Ryan C.M."/>
            <person name="Banfield J.F."/>
        </authorList>
    </citation>
    <scope>NUCLEOTIDE SEQUENCE [LARGE SCALE GENOMIC DNA]</scope>
    <source>
        <strain evidence="2">CG11_big_fil_rev_8_21_14_0_20_40_24</strain>
    </source>
</reference>
<evidence type="ECO:0000313" key="2">
    <source>
        <dbReference type="EMBL" id="PIQ66994.1"/>
    </source>
</evidence>
<protein>
    <recommendedName>
        <fullName evidence="4">Sugar ABC transporter substrate-binding protein</fullName>
    </recommendedName>
</protein>
<gene>
    <name evidence="2" type="ORF">COV95_01120</name>
</gene>
<organism evidence="2 3">
    <name type="scientific">Candidatus Zambryskibacteria bacterium CG11_big_fil_rev_8_21_14_0_20_40_24</name>
    <dbReference type="NCBI Taxonomy" id="1975116"/>
    <lineage>
        <taxon>Bacteria</taxon>
        <taxon>Candidatus Zambryskiibacteriota</taxon>
    </lineage>
</organism>
<dbReference type="InterPro" id="IPR050490">
    <property type="entry name" value="Bact_solute-bd_prot1"/>
</dbReference>
<feature type="transmembrane region" description="Helical" evidence="1">
    <location>
        <begin position="12"/>
        <end position="30"/>
    </location>
</feature>
<keyword evidence="1" id="KW-1133">Transmembrane helix</keyword>
<dbReference type="PANTHER" id="PTHR43649:SF12">
    <property type="entry name" value="DIACETYLCHITOBIOSE BINDING PROTEIN DASA"/>
    <property type="match status" value="1"/>
</dbReference>
<sequence>MNNNTSKFQYILMGVFAFLILVGVLLFSFSKGKGGVVANITIWGTVSNEVFDGVVYDSPVFKDKTVKLSYFHKNSVDFNSVLVDALASGNGPDAIFAPHDFIIKNRNKLYSIPFQTITERTFIDTYIDESSIFLFSSGIIGIPVTVDPLVMYWNKDIFSSAGIALPPKEWAQFFDLSSSLTKKDGALNISKSASALGEFGNVTNAKELITALIIQAGNPIVARRQSGPTGVLDENFNKATPPTEAALNFYTQFSNPAKSFYSWNRSLPSSQDFFTAGDLAVYFGFASELPIIKLKNPNINFDVATIPQSQSGENNTTYGRMMAFAITNGTRNLPQTFTTILALSQKSSAENFAKNLNVVPARRDSVSQIPEGIYNPVFYRSALWARGWLDPDSVATTAIFREMIESITSGRARISEAIRRADSEIDRLFSQ</sequence>
<dbReference type="SUPFAM" id="SSF53850">
    <property type="entry name" value="Periplasmic binding protein-like II"/>
    <property type="match status" value="1"/>
</dbReference>
<dbReference type="InterPro" id="IPR006059">
    <property type="entry name" value="SBP"/>
</dbReference>
<accession>A0A2H0K9E7</accession>
<dbReference type="AlphaFoldDB" id="A0A2H0K9E7"/>
<proteinExistence type="predicted"/>
<dbReference type="Proteomes" id="UP000229834">
    <property type="component" value="Unassembled WGS sequence"/>
</dbReference>
<name>A0A2H0K9E7_9BACT</name>
<evidence type="ECO:0000313" key="3">
    <source>
        <dbReference type="Proteomes" id="UP000229834"/>
    </source>
</evidence>
<evidence type="ECO:0008006" key="4">
    <source>
        <dbReference type="Google" id="ProtNLM"/>
    </source>
</evidence>
<evidence type="ECO:0000256" key="1">
    <source>
        <dbReference type="SAM" id="Phobius"/>
    </source>
</evidence>
<comment type="caution">
    <text evidence="2">The sequence shown here is derived from an EMBL/GenBank/DDBJ whole genome shotgun (WGS) entry which is preliminary data.</text>
</comment>
<keyword evidence="1" id="KW-0472">Membrane</keyword>
<keyword evidence="1" id="KW-0812">Transmembrane</keyword>
<dbReference type="EMBL" id="PCVC01000036">
    <property type="protein sequence ID" value="PIQ66994.1"/>
    <property type="molecule type" value="Genomic_DNA"/>
</dbReference>
<dbReference type="PANTHER" id="PTHR43649">
    <property type="entry name" value="ARABINOSE-BINDING PROTEIN-RELATED"/>
    <property type="match status" value="1"/>
</dbReference>